<dbReference type="InterPro" id="IPR002560">
    <property type="entry name" value="Transposase_DDE"/>
</dbReference>
<accession>A0A4V6INE9</accession>
<name>A0A4V6INE9_METTU</name>
<feature type="compositionally biased region" description="Basic and acidic residues" evidence="1">
    <location>
        <begin position="515"/>
        <end position="533"/>
    </location>
</feature>
<sequence length="533" mass="60022">MGQQFQRASLAPDGFAVDGVTVEGARLQIRLRSLRPFGHCPDCGRRSRRIQSRYLRRPADLPLGGRQVELMVIARRFWCDAVLCGRRIFCERFETGVLSPYGRRTGRLETIVHHLGLALGGRPAAAFALRLMMPVSNDTLLRVVRRRSTQTDGAELTVIGIDDFAFRRGQTYGTIVCDLERRRPVILLPDRALDTSRAWLAERPSILTVARDRGGGYGEAIAKALPHAEQVADRWHLLENSSRAFLDAVGKSMRQIRKAIGSSVIDPKLLTCAERLQYQGYLRRQETNEAILKMSKQGAPIRQIVRETGHSRKLVRDVLRGQRTDVFRTKPSSLDSWSPWLNERWEKGERNALALWREMRVAGFSGRSGVVSQWAQRRRLAEKAGQNALARTPSARIIARLMTSARDDLTKSEAILVAAIEGNVQDLVVAREAIMEFQSMIRSKAAAKLDAWLEAGKGNPCRIFRQWCRERSGRRPKCDHLALVQWTDGGADHSSETHQTPDVRARQNRSASGATDRRGVADRLQQKCVRAEN</sequence>
<organism evidence="4 5">
    <name type="scientific">Methylocella tundrae</name>
    <dbReference type="NCBI Taxonomy" id="227605"/>
    <lineage>
        <taxon>Bacteria</taxon>
        <taxon>Pseudomonadati</taxon>
        <taxon>Pseudomonadota</taxon>
        <taxon>Alphaproteobacteria</taxon>
        <taxon>Hyphomicrobiales</taxon>
        <taxon>Beijerinckiaceae</taxon>
        <taxon>Methylocella</taxon>
    </lineage>
</organism>
<dbReference type="Proteomes" id="UP000294360">
    <property type="component" value="Plasmid 3"/>
</dbReference>
<reference evidence="4 5" key="1">
    <citation type="submission" date="2019-03" db="EMBL/GenBank/DDBJ databases">
        <authorList>
            <person name="Kox A.R. M."/>
        </authorList>
    </citation>
    <scope>NUCLEOTIDE SEQUENCE [LARGE SCALE GENOMIC DNA]</scope>
    <source>
        <strain evidence="4">MTUNDRAET4 annotated genome</strain>
        <plasmid evidence="5">3</plasmid>
    </source>
</reference>
<dbReference type="KEGG" id="mtun:MTUNDRAET4_0260.2"/>
<gene>
    <name evidence="4" type="ORF">MTUNDRAET4_0260</name>
</gene>
<feature type="compositionally biased region" description="Basic and acidic residues" evidence="1">
    <location>
        <begin position="490"/>
        <end position="505"/>
    </location>
</feature>
<proteinExistence type="predicted"/>
<evidence type="ECO:0000256" key="1">
    <source>
        <dbReference type="SAM" id="MobiDB-lite"/>
    </source>
</evidence>
<dbReference type="Pfam" id="PF14690">
    <property type="entry name" value="Zn_ribbon_ISL3"/>
    <property type="match status" value="1"/>
</dbReference>
<dbReference type="InterPro" id="IPR047951">
    <property type="entry name" value="Transpos_ISL3"/>
</dbReference>
<feature type="domain" description="Transposase IS204/IS1001/IS1096/IS1165 zinc-finger" evidence="3">
    <location>
        <begin position="38"/>
        <end position="81"/>
    </location>
</feature>
<dbReference type="EMBL" id="LR536452">
    <property type="protein sequence ID" value="VFU17777.1"/>
    <property type="molecule type" value="Genomic_DNA"/>
</dbReference>
<dbReference type="PANTHER" id="PTHR33498">
    <property type="entry name" value="TRANSPOSASE FOR INSERTION SEQUENCE ELEMENT IS1557"/>
    <property type="match status" value="1"/>
</dbReference>
<evidence type="ECO:0000313" key="4">
    <source>
        <dbReference type="EMBL" id="VFU17777.1"/>
    </source>
</evidence>
<feature type="region of interest" description="Disordered" evidence="1">
    <location>
        <begin position="489"/>
        <end position="533"/>
    </location>
</feature>
<feature type="domain" description="Transposase IS204/IS1001/IS1096/IS1165 DDE" evidence="2">
    <location>
        <begin position="159"/>
        <end position="247"/>
    </location>
</feature>
<protein>
    <submittedName>
        <fullName evidence="4">Transposase</fullName>
    </submittedName>
</protein>
<dbReference type="AlphaFoldDB" id="A0A4V6INE9"/>
<evidence type="ECO:0000259" key="3">
    <source>
        <dbReference type="Pfam" id="PF14690"/>
    </source>
</evidence>
<evidence type="ECO:0000259" key="2">
    <source>
        <dbReference type="Pfam" id="PF01610"/>
    </source>
</evidence>
<dbReference type="InterPro" id="IPR029261">
    <property type="entry name" value="Transposase_Znf"/>
</dbReference>
<dbReference type="PANTHER" id="PTHR33498:SF1">
    <property type="entry name" value="TRANSPOSASE FOR INSERTION SEQUENCE ELEMENT IS1557"/>
    <property type="match status" value="1"/>
</dbReference>
<evidence type="ECO:0000313" key="5">
    <source>
        <dbReference type="Proteomes" id="UP000294360"/>
    </source>
</evidence>
<dbReference type="Pfam" id="PF01610">
    <property type="entry name" value="DDE_Tnp_ISL3"/>
    <property type="match status" value="1"/>
</dbReference>
<geneLocation type="plasmid" evidence="4 5">
    <name>3</name>
</geneLocation>
<dbReference type="NCBIfam" id="NF033550">
    <property type="entry name" value="transpos_ISL3"/>
    <property type="match status" value="1"/>
</dbReference>
<keyword evidence="4" id="KW-0614">Plasmid</keyword>